<organism evidence="1 2">
    <name type="scientific">Camellia lanceoleosa</name>
    <dbReference type="NCBI Taxonomy" id="1840588"/>
    <lineage>
        <taxon>Eukaryota</taxon>
        <taxon>Viridiplantae</taxon>
        <taxon>Streptophyta</taxon>
        <taxon>Embryophyta</taxon>
        <taxon>Tracheophyta</taxon>
        <taxon>Spermatophyta</taxon>
        <taxon>Magnoliopsida</taxon>
        <taxon>eudicotyledons</taxon>
        <taxon>Gunneridae</taxon>
        <taxon>Pentapetalae</taxon>
        <taxon>asterids</taxon>
        <taxon>Ericales</taxon>
        <taxon>Theaceae</taxon>
        <taxon>Camellia</taxon>
    </lineage>
</organism>
<keyword evidence="2" id="KW-1185">Reference proteome</keyword>
<evidence type="ECO:0000313" key="1">
    <source>
        <dbReference type="EMBL" id="KAI8012706.1"/>
    </source>
</evidence>
<dbReference type="EMBL" id="CM045762">
    <property type="protein sequence ID" value="KAI8012706.1"/>
    <property type="molecule type" value="Genomic_DNA"/>
</dbReference>
<comment type="caution">
    <text evidence="1">The sequence shown here is derived from an EMBL/GenBank/DDBJ whole genome shotgun (WGS) entry which is preliminary data.</text>
</comment>
<sequence>MITKKNKQTNKQTLQRNTKGLFSVFEHFVLTLELHRFLSPQLTTVGNNTSDEDPTRYRCVRPRQVLQRKHLMCLFAMKLAPCTHLSHFLHKKALSAWQYNEACDSQSSQATEGWVAWAETASFWISDRRKPPWLGSSSLPLHIF</sequence>
<evidence type="ECO:0000313" key="2">
    <source>
        <dbReference type="Proteomes" id="UP001060215"/>
    </source>
</evidence>
<accession>A0ACC0HHT5</accession>
<protein>
    <submittedName>
        <fullName evidence="1">Uncharacterized protein</fullName>
    </submittedName>
</protein>
<proteinExistence type="predicted"/>
<dbReference type="Proteomes" id="UP001060215">
    <property type="component" value="Chromosome 5"/>
</dbReference>
<reference evidence="1 2" key="1">
    <citation type="journal article" date="2022" name="Plant J.">
        <title>Chromosome-level genome of Camellia lanceoleosa provides a valuable resource for understanding genome evolution and self-incompatibility.</title>
        <authorList>
            <person name="Gong W."/>
            <person name="Xiao S."/>
            <person name="Wang L."/>
            <person name="Liao Z."/>
            <person name="Chang Y."/>
            <person name="Mo W."/>
            <person name="Hu G."/>
            <person name="Li W."/>
            <person name="Zhao G."/>
            <person name="Zhu H."/>
            <person name="Hu X."/>
            <person name="Ji K."/>
            <person name="Xiang X."/>
            <person name="Song Q."/>
            <person name="Yuan D."/>
            <person name="Jin S."/>
            <person name="Zhang L."/>
        </authorList>
    </citation>
    <scope>NUCLEOTIDE SEQUENCE [LARGE SCALE GENOMIC DNA]</scope>
    <source>
        <strain evidence="1">SQ_2022a</strain>
    </source>
</reference>
<name>A0ACC0HHT5_9ERIC</name>
<gene>
    <name evidence="1" type="ORF">LOK49_LG06G01480</name>
</gene>